<feature type="compositionally biased region" description="Basic and acidic residues" evidence="1">
    <location>
        <begin position="117"/>
        <end position="126"/>
    </location>
</feature>
<protein>
    <submittedName>
        <fullName evidence="3">LysM domain-containing protein</fullName>
    </submittedName>
</protein>
<evidence type="ECO:0000259" key="2">
    <source>
        <dbReference type="PROSITE" id="PS51782"/>
    </source>
</evidence>
<feature type="compositionally biased region" description="Low complexity" evidence="1">
    <location>
        <begin position="106"/>
        <end position="116"/>
    </location>
</feature>
<dbReference type="Gene3D" id="3.10.350.10">
    <property type="entry name" value="LysM domain"/>
    <property type="match status" value="1"/>
</dbReference>
<keyword evidence="4" id="KW-1185">Reference proteome</keyword>
<accession>A0A1H4DPT6</accession>
<reference evidence="3 4" key="1">
    <citation type="submission" date="2016-10" db="EMBL/GenBank/DDBJ databases">
        <authorList>
            <person name="de Groot N.N."/>
        </authorList>
    </citation>
    <scope>NUCLEOTIDE SEQUENCE [LARGE SCALE GENOMIC DNA]</scope>
    <source>
        <strain evidence="3 4">DSM 15345</strain>
    </source>
</reference>
<name>A0A1H4DPT6_9RHOB</name>
<feature type="domain" description="LysM" evidence="2">
    <location>
        <begin position="388"/>
        <end position="437"/>
    </location>
</feature>
<dbReference type="STRING" id="89524.SAMN05444370_110143"/>
<dbReference type="Pfam" id="PF01476">
    <property type="entry name" value="LysM"/>
    <property type="match status" value="1"/>
</dbReference>
<dbReference type="SUPFAM" id="SSF54106">
    <property type="entry name" value="LysM domain"/>
    <property type="match status" value="1"/>
</dbReference>
<dbReference type="InterPro" id="IPR036779">
    <property type="entry name" value="LysM_dom_sf"/>
</dbReference>
<dbReference type="CDD" id="cd00118">
    <property type="entry name" value="LysM"/>
    <property type="match status" value="1"/>
</dbReference>
<feature type="compositionally biased region" description="Low complexity" evidence="1">
    <location>
        <begin position="51"/>
        <end position="81"/>
    </location>
</feature>
<proteinExistence type="predicted"/>
<dbReference type="PANTHER" id="PTHR34700">
    <property type="entry name" value="POTASSIUM BINDING PROTEIN KBP"/>
    <property type="match status" value="1"/>
</dbReference>
<dbReference type="PANTHER" id="PTHR34700:SF4">
    <property type="entry name" value="PHAGE-LIKE ELEMENT PBSX PROTEIN XKDP"/>
    <property type="match status" value="1"/>
</dbReference>
<evidence type="ECO:0000313" key="3">
    <source>
        <dbReference type="EMBL" id="SEA74212.1"/>
    </source>
</evidence>
<dbReference type="PROSITE" id="PS51782">
    <property type="entry name" value="LYSM"/>
    <property type="match status" value="1"/>
</dbReference>
<gene>
    <name evidence="3" type="ORF">SAMN05444370_110143</name>
</gene>
<dbReference type="Proteomes" id="UP000198703">
    <property type="component" value="Unassembled WGS sequence"/>
</dbReference>
<dbReference type="OrthoDB" id="370541at2"/>
<dbReference type="RefSeq" id="WP_093254723.1">
    <property type="nucleotide sequence ID" value="NZ_FNQM01000010.1"/>
</dbReference>
<dbReference type="InterPro" id="IPR052196">
    <property type="entry name" value="Bact_Kbp"/>
</dbReference>
<evidence type="ECO:0000256" key="1">
    <source>
        <dbReference type="SAM" id="MobiDB-lite"/>
    </source>
</evidence>
<evidence type="ECO:0000313" key="4">
    <source>
        <dbReference type="Proteomes" id="UP000198703"/>
    </source>
</evidence>
<dbReference type="EMBL" id="FNQM01000010">
    <property type="protein sequence ID" value="SEA74212.1"/>
    <property type="molecule type" value="Genomic_DNA"/>
</dbReference>
<feature type="region of interest" description="Disordered" evidence="1">
    <location>
        <begin position="51"/>
        <end position="158"/>
    </location>
</feature>
<dbReference type="SMART" id="SM00257">
    <property type="entry name" value="LysM"/>
    <property type="match status" value="1"/>
</dbReference>
<sequence>MAWAKTALGAFVALALGAGLLLLAPERPLDIGPAPAPQRATVMPEPAALEPLAAASSAPQDAESPAAPPAADARAPVAAAARTRETGSTAETVALALTGAPDRSLAPPETAEPAAEPDGRPEERVETAVAGPQAGPPTAPDPEAEGGAEPLAGGAGDAEAEFPDAAATPRFDVVRVEPDGSALFAGVAEAGAEVEILIDGAVVARAQAGEDGGFVAFGQASKGAALQRLDIAATAPQAPGAAGDGGGRVTGAPAFLAPAVGTDADAEPGLGRPTIVQPTAQGVAVLQAPERPTDEIVTLDVVTYAEDGSVQLGGRGEALRPLRVFANALMVAETQVATDGRWTARSRVSLAPGAYTLRVEALSKEGRVEFVVESPFRREAVTAGPGPGEIIVQPGDTLWALAQNVYGAGPRYTVIYGANAGRIRDPDLIYPGQVLAIPDRTP</sequence>
<organism evidence="3 4">
    <name type="scientific">Rubrimonas cliftonensis</name>
    <dbReference type="NCBI Taxonomy" id="89524"/>
    <lineage>
        <taxon>Bacteria</taxon>
        <taxon>Pseudomonadati</taxon>
        <taxon>Pseudomonadota</taxon>
        <taxon>Alphaproteobacteria</taxon>
        <taxon>Rhodobacterales</taxon>
        <taxon>Paracoccaceae</taxon>
        <taxon>Rubrimonas</taxon>
    </lineage>
</organism>
<dbReference type="AlphaFoldDB" id="A0A1H4DPT6"/>
<dbReference type="InterPro" id="IPR018392">
    <property type="entry name" value="LysM"/>
</dbReference>